<sequence>MNEQQIEAMVKRVLAGMQPRTLIVLGDEADYRSQIIARLQQCQQRHFAIYIPPSATAVHSAEQWQGVGEILAWDGNNAAQFLAGFDAVWLPFLDIATLAEIANGLFGSPSSVLVQTALMKGLSTIALDYQCRLDSELNQLKGLSSNPAMIDRLAVQRQTVQVMGLNIGSIGLFDGVPTPEENQSITTNSVHQIEPTLPRFITLSEVMEKGAAVLSDQGRLTDLAQEYVKAQHGK</sequence>
<reference evidence="1 2" key="1">
    <citation type="submission" date="2018-11" db="EMBL/GenBank/DDBJ databases">
        <title>Photobacterium sp. BEI247 sp. nov., a marine bacterium isolated from Yongle Blue Hole in the South China Sea.</title>
        <authorList>
            <person name="Wang X."/>
        </authorList>
    </citation>
    <scope>NUCLEOTIDE SEQUENCE [LARGE SCALE GENOMIC DNA]</scope>
    <source>
        <strain evidence="2">BEI247</strain>
    </source>
</reference>
<name>A0A3S3RFQ2_9GAMM</name>
<evidence type="ECO:0000313" key="1">
    <source>
        <dbReference type="EMBL" id="RWX54101.1"/>
    </source>
</evidence>
<dbReference type="Proteomes" id="UP000287563">
    <property type="component" value="Unassembled WGS sequence"/>
</dbReference>
<proteinExistence type="predicted"/>
<comment type="caution">
    <text evidence="1">The sequence shown here is derived from an EMBL/GenBank/DDBJ whole genome shotgun (WGS) entry which is preliminary data.</text>
</comment>
<organism evidence="1 2">
    <name type="scientific">Photobacterium chitinilyticum</name>
    <dbReference type="NCBI Taxonomy" id="2485123"/>
    <lineage>
        <taxon>Bacteria</taxon>
        <taxon>Pseudomonadati</taxon>
        <taxon>Pseudomonadota</taxon>
        <taxon>Gammaproteobacteria</taxon>
        <taxon>Vibrionales</taxon>
        <taxon>Vibrionaceae</taxon>
        <taxon>Photobacterium</taxon>
    </lineage>
</organism>
<dbReference type="AlphaFoldDB" id="A0A3S3RFQ2"/>
<dbReference type="EMBL" id="RJLM01000008">
    <property type="protein sequence ID" value="RWX54101.1"/>
    <property type="molecule type" value="Genomic_DNA"/>
</dbReference>
<dbReference type="OrthoDB" id="6492516at2"/>
<gene>
    <name evidence="1" type="ORF">EDI28_17865</name>
</gene>
<accession>A0A3S3RFQ2</accession>
<protein>
    <submittedName>
        <fullName evidence="1">Uncharacterized protein</fullName>
    </submittedName>
</protein>
<keyword evidence="2" id="KW-1185">Reference proteome</keyword>
<evidence type="ECO:0000313" key="2">
    <source>
        <dbReference type="Proteomes" id="UP000287563"/>
    </source>
</evidence>
<dbReference type="RefSeq" id="WP_128785225.1">
    <property type="nucleotide sequence ID" value="NZ_JAKJSG010000051.1"/>
</dbReference>